<dbReference type="PROSITE" id="PS51340">
    <property type="entry name" value="MOSC"/>
    <property type="match status" value="1"/>
</dbReference>
<dbReference type="Proteomes" id="UP001342314">
    <property type="component" value="Unassembled WGS sequence"/>
</dbReference>
<evidence type="ECO:0000313" key="4">
    <source>
        <dbReference type="EMBL" id="GJN88068.1"/>
    </source>
</evidence>
<evidence type="ECO:0000256" key="2">
    <source>
        <dbReference type="SAM" id="MobiDB-lite"/>
    </source>
</evidence>
<dbReference type="InterPro" id="IPR005303">
    <property type="entry name" value="MOCOS_middle"/>
</dbReference>
<proteinExistence type="predicted"/>
<dbReference type="Pfam" id="PF03473">
    <property type="entry name" value="MOSC"/>
    <property type="match status" value="1"/>
</dbReference>
<comment type="caution">
    <text evidence="4">The sequence shown here is derived from an EMBL/GenBank/DDBJ whole genome shotgun (WGS) entry which is preliminary data.</text>
</comment>
<dbReference type="InterPro" id="IPR015421">
    <property type="entry name" value="PyrdxlP-dep_Trfase_major"/>
</dbReference>
<sequence>MPIPRTASSPSSPLWGADRADRDREYPALRGTVHLDHAAAPPAPLAPVTALATSLASTLYSNPHSASTAGAATRLAIDRTRTRVLQELFGVPDDRLSEWDVVFTQGGATQGIRTVGEAWDWRPAQATQGRGGYEYLLESHTSLVSLIFCHVHADTIKRANPHAAVLVDAAAYSSTSVVDLGSVNEEEAPDFVVASVYKIFGFPTSLGILLVRRASSHFLTSSLRPSYFGGGTLASLSLSAPLAHAPRRPSATGEVHQALEHGTPPYLEIVALAHALDWLARVTNGEGLGAVARHVGALREVAHEGGGRVFLEHQALRSEPGEAELDEDEKWRVVLEPPGPIVGFSLLLPPSSASASSSTPTAADADELDFRRTHVGHEHIARLALLEGIALRSGGMCNAGAVSRAVGMGEEERRQLEELGGARCWDEEEYAPFPPYCPLGITRISFGIASTLDDVHAFVSFVKRFYVHGLPTVPRSTALAGPAPAREKRVKRAKLTELYIYPIKSCAAQSLPPSQPWPLTPAGLLYDREFMLVSSSTGRALNQKRYPRMALIRPTVDRERGVLCIEADGVERLEIPLRTRGSKCGSIAQSGLLTPPLSDDDESISSLASVDDEVSSPSDALRLTTLCDTSVLSSRVSRTADAWFTSFLNPPSSSPALGLGPGPVSLHRLPPTSSRHAHFAHPSAAGAQQDAGPPLPLRLSNESPYLLVSEASLRAVENAIRVHGAMGDADAEHSRVNATAFRPNLVVGAAEGGEALEPWWEDGIQSVSIGGEGGRLVGGEAEAAVFSFLGRCRRCLMVSIDQKTGLRKSEPLATLSRIRKNTSNGRIEFGSHMLWRDDLCSGRSAEGGDEPCVKVGDEVRVWLDDANA</sequence>
<dbReference type="PANTHER" id="PTHR14237:SF19">
    <property type="entry name" value="MITOCHONDRIAL AMIDOXIME REDUCING COMPONENT 1"/>
    <property type="match status" value="1"/>
</dbReference>
<dbReference type="InterPro" id="IPR015424">
    <property type="entry name" value="PyrdxlP-dep_Trfase"/>
</dbReference>
<dbReference type="InterPro" id="IPR000192">
    <property type="entry name" value="Aminotrans_V_dom"/>
</dbReference>
<keyword evidence="1" id="KW-0501">Molybdenum cofactor biosynthesis</keyword>
<organism evidence="4 5">
    <name type="scientific">Rhodotorula paludigena</name>
    <dbReference type="NCBI Taxonomy" id="86838"/>
    <lineage>
        <taxon>Eukaryota</taxon>
        <taxon>Fungi</taxon>
        <taxon>Dikarya</taxon>
        <taxon>Basidiomycota</taxon>
        <taxon>Pucciniomycotina</taxon>
        <taxon>Microbotryomycetes</taxon>
        <taxon>Sporidiobolales</taxon>
        <taxon>Sporidiobolaceae</taxon>
        <taxon>Rhodotorula</taxon>
    </lineage>
</organism>
<feature type="region of interest" description="Disordered" evidence="2">
    <location>
        <begin position="588"/>
        <end position="611"/>
    </location>
</feature>
<reference evidence="4 5" key="1">
    <citation type="submission" date="2021-12" db="EMBL/GenBank/DDBJ databases">
        <title>High titer production of polyol ester of fatty acids by Rhodotorula paludigena BS15 towards product separation-free biomass refinery.</title>
        <authorList>
            <person name="Mano J."/>
            <person name="Ono H."/>
            <person name="Tanaka T."/>
            <person name="Naito K."/>
            <person name="Sushida H."/>
            <person name="Ike M."/>
            <person name="Tokuyasu K."/>
            <person name="Kitaoka M."/>
        </authorList>
    </citation>
    <scope>NUCLEOTIDE SEQUENCE [LARGE SCALE GENOMIC DNA]</scope>
    <source>
        <strain evidence="4 5">BS15</strain>
    </source>
</reference>
<evidence type="ECO:0000259" key="3">
    <source>
        <dbReference type="PROSITE" id="PS51340"/>
    </source>
</evidence>
<evidence type="ECO:0000313" key="5">
    <source>
        <dbReference type="Proteomes" id="UP001342314"/>
    </source>
</evidence>
<dbReference type="Pfam" id="PF03476">
    <property type="entry name" value="MOSC_N"/>
    <property type="match status" value="1"/>
</dbReference>
<dbReference type="InterPro" id="IPR005302">
    <property type="entry name" value="MoCF_Sase_C"/>
</dbReference>
<accession>A0AAV5GCP5</accession>
<dbReference type="SUPFAM" id="SSF141673">
    <property type="entry name" value="MOSC N-terminal domain-like"/>
    <property type="match status" value="1"/>
</dbReference>
<name>A0AAV5GCP5_9BASI</name>
<gene>
    <name evidence="4" type="ORF">Rhopal_001024-T1</name>
</gene>
<dbReference type="GO" id="GO:0030151">
    <property type="term" value="F:molybdenum ion binding"/>
    <property type="evidence" value="ECO:0007669"/>
    <property type="project" value="InterPro"/>
</dbReference>
<dbReference type="InterPro" id="IPR015422">
    <property type="entry name" value="PyrdxlP-dep_Trfase_small"/>
</dbReference>
<evidence type="ECO:0000256" key="1">
    <source>
        <dbReference type="ARBA" id="ARBA00023150"/>
    </source>
</evidence>
<feature type="domain" description="MOSC" evidence="3">
    <location>
        <begin position="672"/>
        <end position="862"/>
    </location>
</feature>
<dbReference type="Gene3D" id="3.40.640.10">
    <property type="entry name" value="Type I PLP-dependent aspartate aminotransferase-like (Major domain)"/>
    <property type="match status" value="2"/>
</dbReference>
<dbReference type="PANTHER" id="PTHR14237">
    <property type="entry name" value="MOLYBDOPTERIN COFACTOR SULFURASE MOSC"/>
    <property type="match status" value="1"/>
</dbReference>
<dbReference type="Gene3D" id="3.90.1150.10">
    <property type="entry name" value="Aspartate Aminotransferase, domain 1"/>
    <property type="match status" value="1"/>
</dbReference>
<dbReference type="EMBL" id="BQKY01000002">
    <property type="protein sequence ID" value="GJN88068.1"/>
    <property type="molecule type" value="Genomic_DNA"/>
</dbReference>
<keyword evidence="5" id="KW-1185">Reference proteome</keyword>
<dbReference type="Pfam" id="PF00266">
    <property type="entry name" value="Aminotran_5"/>
    <property type="match status" value="1"/>
</dbReference>
<dbReference type="GO" id="GO:0030170">
    <property type="term" value="F:pyridoxal phosphate binding"/>
    <property type="evidence" value="ECO:0007669"/>
    <property type="project" value="InterPro"/>
</dbReference>
<dbReference type="GO" id="GO:0003824">
    <property type="term" value="F:catalytic activity"/>
    <property type="evidence" value="ECO:0007669"/>
    <property type="project" value="InterPro"/>
</dbReference>
<dbReference type="AlphaFoldDB" id="A0AAV5GCP5"/>
<dbReference type="SUPFAM" id="SSF53383">
    <property type="entry name" value="PLP-dependent transferases"/>
    <property type="match status" value="1"/>
</dbReference>
<protein>
    <recommendedName>
        <fullName evidence="3">MOSC domain-containing protein</fullName>
    </recommendedName>
</protein>
<dbReference type="GO" id="GO:0006777">
    <property type="term" value="P:Mo-molybdopterin cofactor biosynthetic process"/>
    <property type="evidence" value="ECO:0007669"/>
    <property type="project" value="UniProtKB-KW"/>
</dbReference>